<feature type="binding site" evidence="3">
    <location>
        <position position="128"/>
    </location>
    <ligand>
        <name>a divalent metal cation</name>
        <dbReference type="ChEBI" id="CHEBI:60240"/>
        <label>2</label>
    </ligand>
</feature>
<keyword evidence="1 3" id="KW-0479">Metal-binding</keyword>
<dbReference type="AlphaFoldDB" id="A0A3N1XZD4"/>
<keyword evidence="5" id="KW-1185">Reference proteome</keyword>
<dbReference type="InterPro" id="IPR001130">
    <property type="entry name" value="TatD-like"/>
</dbReference>
<protein>
    <submittedName>
        <fullName evidence="4">TatD DNase family protein</fullName>
    </submittedName>
</protein>
<dbReference type="RefSeq" id="WP_123608035.1">
    <property type="nucleotide sequence ID" value="NZ_RJVG01000001.1"/>
</dbReference>
<dbReference type="GO" id="GO:0005829">
    <property type="term" value="C:cytosol"/>
    <property type="evidence" value="ECO:0007669"/>
    <property type="project" value="TreeGrafter"/>
</dbReference>
<dbReference type="OrthoDB" id="9810005at2"/>
<evidence type="ECO:0000256" key="3">
    <source>
        <dbReference type="PIRSR" id="PIRSR005902-1"/>
    </source>
</evidence>
<proteinExistence type="predicted"/>
<dbReference type="PANTHER" id="PTHR46124:SF2">
    <property type="entry name" value="D-AMINOACYL-TRNA DEACYLASE"/>
    <property type="match status" value="1"/>
</dbReference>
<dbReference type="InterPro" id="IPR032466">
    <property type="entry name" value="Metal_Hydrolase"/>
</dbReference>
<dbReference type="PIRSF" id="PIRSF005902">
    <property type="entry name" value="DNase_TatD"/>
    <property type="match status" value="1"/>
</dbReference>
<dbReference type="PANTHER" id="PTHR46124">
    <property type="entry name" value="D-AMINOACYL-TRNA DEACYLASE"/>
    <property type="match status" value="1"/>
</dbReference>
<name>A0A3N1XZD4_9FIRM</name>
<dbReference type="Gene3D" id="3.20.20.140">
    <property type="entry name" value="Metal-dependent hydrolases"/>
    <property type="match status" value="1"/>
</dbReference>
<dbReference type="GO" id="GO:0004536">
    <property type="term" value="F:DNA nuclease activity"/>
    <property type="evidence" value="ECO:0007669"/>
    <property type="project" value="InterPro"/>
</dbReference>
<dbReference type="Pfam" id="PF01026">
    <property type="entry name" value="TatD_DNase"/>
    <property type="match status" value="1"/>
</dbReference>
<feature type="binding site" evidence="3">
    <location>
        <position position="92"/>
    </location>
    <ligand>
        <name>a divalent metal cation</name>
        <dbReference type="ChEBI" id="CHEBI:60240"/>
        <label>1</label>
    </ligand>
</feature>
<accession>A0A3N1XZD4</accession>
<dbReference type="InterPro" id="IPR015991">
    <property type="entry name" value="TatD/YcfH-like"/>
</dbReference>
<evidence type="ECO:0000256" key="2">
    <source>
        <dbReference type="ARBA" id="ARBA00022801"/>
    </source>
</evidence>
<dbReference type="SUPFAM" id="SSF51556">
    <property type="entry name" value="Metallo-dependent hydrolases"/>
    <property type="match status" value="1"/>
</dbReference>
<gene>
    <name evidence="4" type="ORF">EDD66_101575</name>
</gene>
<evidence type="ECO:0000313" key="4">
    <source>
        <dbReference type="EMBL" id="ROR31953.1"/>
    </source>
</evidence>
<dbReference type="GO" id="GO:0046872">
    <property type="term" value="F:metal ion binding"/>
    <property type="evidence" value="ECO:0007669"/>
    <property type="project" value="UniProtKB-KW"/>
</dbReference>
<evidence type="ECO:0000256" key="1">
    <source>
        <dbReference type="ARBA" id="ARBA00022723"/>
    </source>
</evidence>
<dbReference type="GO" id="GO:0016788">
    <property type="term" value="F:hydrolase activity, acting on ester bonds"/>
    <property type="evidence" value="ECO:0007669"/>
    <property type="project" value="InterPro"/>
</dbReference>
<feature type="binding site" evidence="3">
    <location>
        <position position="6"/>
    </location>
    <ligand>
        <name>a divalent metal cation</name>
        <dbReference type="ChEBI" id="CHEBI:60240"/>
        <label>1</label>
    </ligand>
</feature>
<feature type="binding site" evidence="3">
    <location>
        <position position="153"/>
    </location>
    <ligand>
        <name>a divalent metal cation</name>
        <dbReference type="ChEBI" id="CHEBI:60240"/>
        <label>2</label>
    </ligand>
</feature>
<keyword evidence="2" id="KW-0378">Hydrolase</keyword>
<feature type="binding site" evidence="3">
    <location>
        <position position="203"/>
    </location>
    <ligand>
        <name>a divalent metal cation</name>
        <dbReference type="ChEBI" id="CHEBI:60240"/>
        <label>1</label>
    </ligand>
</feature>
<comment type="caution">
    <text evidence="4">The sequence shown here is derived from an EMBL/GenBank/DDBJ whole genome shotgun (WGS) entry which is preliminary data.</text>
</comment>
<reference evidence="4 5" key="1">
    <citation type="submission" date="2018-11" db="EMBL/GenBank/DDBJ databases">
        <title>Genomic Encyclopedia of Type Strains, Phase IV (KMG-IV): sequencing the most valuable type-strain genomes for metagenomic binning, comparative biology and taxonomic classification.</title>
        <authorList>
            <person name="Goeker M."/>
        </authorList>
    </citation>
    <scope>NUCLEOTIDE SEQUENCE [LARGE SCALE GENOMIC DNA]</scope>
    <source>
        <strain evidence="4 5">DSM 26537</strain>
    </source>
</reference>
<dbReference type="CDD" id="cd01310">
    <property type="entry name" value="TatD_DNAse"/>
    <property type="match status" value="1"/>
</dbReference>
<organism evidence="4 5">
    <name type="scientific">Mobilisporobacter senegalensis</name>
    <dbReference type="NCBI Taxonomy" id="1329262"/>
    <lineage>
        <taxon>Bacteria</taxon>
        <taxon>Bacillati</taxon>
        <taxon>Bacillota</taxon>
        <taxon>Clostridia</taxon>
        <taxon>Lachnospirales</taxon>
        <taxon>Lachnospiraceae</taxon>
        <taxon>Mobilisporobacter</taxon>
    </lineage>
</organism>
<dbReference type="EMBL" id="RJVG01000001">
    <property type="protein sequence ID" value="ROR31953.1"/>
    <property type="molecule type" value="Genomic_DNA"/>
</dbReference>
<sequence length="255" mass="29007">MIFETHAHYDDEQFDEDREELLLSLRDNGIEYVVNIGSSIETSKNTLELTKKYSHVYGAVGVHPNETEELNQSSFDLLKKMTQEPKIAAIGEIGLDYYWKEPEPVIQKEWFDRQMSLAKEVKLPIVIHSRDAAKDTIDMMNGAGARDIGGVIHCYSYSLETAKIFLNMGFYLGIGGVVTFNNAKKLKEVVDYAPLDRLLLETDCPYLAPVPFRGKRNSSLYIPHIASEIAKIKNIDYNEVIRVTMENAKSMYKIS</sequence>
<feature type="binding site" evidence="3">
    <location>
        <position position="8"/>
    </location>
    <ligand>
        <name>a divalent metal cation</name>
        <dbReference type="ChEBI" id="CHEBI:60240"/>
        <label>1</label>
    </ligand>
</feature>
<dbReference type="FunFam" id="3.20.20.140:FF:000005">
    <property type="entry name" value="TatD family hydrolase"/>
    <property type="match status" value="1"/>
</dbReference>
<evidence type="ECO:0000313" key="5">
    <source>
        <dbReference type="Proteomes" id="UP000273083"/>
    </source>
</evidence>
<dbReference type="NCBIfam" id="TIGR00010">
    <property type="entry name" value="YchF/TatD family DNA exonuclease"/>
    <property type="match status" value="1"/>
</dbReference>
<dbReference type="Proteomes" id="UP000273083">
    <property type="component" value="Unassembled WGS sequence"/>
</dbReference>